<evidence type="ECO:0000313" key="2">
    <source>
        <dbReference type="Proteomes" id="UP000054805"/>
    </source>
</evidence>
<gene>
    <name evidence="1" type="ORF">T4B_7580</name>
</gene>
<reference evidence="1 2" key="1">
    <citation type="submission" date="2015-01" db="EMBL/GenBank/DDBJ databases">
        <title>Evolution of Trichinella species and genotypes.</title>
        <authorList>
            <person name="Korhonen P.K."/>
            <person name="Edoardo P."/>
            <person name="Giuseppe L.R."/>
            <person name="Gasser R.B."/>
        </authorList>
    </citation>
    <scope>NUCLEOTIDE SEQUENCE [LARGE SCALE GENOMIC DNA]</scope>
    <source>
        <strain evidence="1">ISS588</strain>
    </source>
</reference>
<dbReference type="Proteomes" id="UP000054805">
    <property type="component" value="Unassembled WGS sequence"/>
</dbReference>
<evidence type="ECO:0000313" key="1">
    <source>
        <dbReference type="EMBL" id="KRY99532.1"/>
    </source>
</evidence>
<accession>A0A0V1GMN9</accession>
<dbReference type="EMBL" id="JYDS01001155">
    <property type="protein sequence ID" value="KRY99532.1"/>
    <property type="molecule type" value="Genomic_DNA"/>
</dbReference>
<sequence length="79" mass="9465">MKIYFRLNFTAEKQCFLLNNHHTLDLSLENINRVIYSNSIAKSLTKRLERNRPIRDKQTLYPWLIRHIDGVRLALAVRN</sequence>
<organism evidence="1 2">
    <name type="scientific">Trichinella pseudospiralis</name>
    <name type="common">Parasitic roundworm</name>
    <dbReference type="NCBI Taxonomy" id="6337"/>
    <lineage>
        <taxon>Eukaryota</taxon>
        <taxon>Metazoa</taxon>
        <taxon>Ecdysozoa</taxon>
        <taxon>Nematoda</taxon>
        <taxon>Enoplea</taxon>
        <taxon>Dorylaimia</taxon>
        <taxon>Trichinellida</taxon>
        <taxon>Trichinellidae</taxon>
        <taxon>Trichinella</taxon>
    </lineage>
</organism>
<dbReference type="AlphaFoldDB" id="A0A0V1GMN9"/>
<protein>
    <submittedName>
        <fullName evidence="1">Uncharacterized protein</fullName>
    </submittedName>
</protein>
<proteinExistence type="predicted"/>
<keyword evidence="2" id="KW-1185">Reference proteome</keyword>
<name>A0A0V1GMN9_TRIPS</name>
<comment type="caution">
    <text evidence="1">The sequence shown here is derived from an EMBL/GenBank/DDBJ whole genome shotgun (WGS) entry which is preliminary data.</text>
</comment>